<feature type="region of interest" description="Disordered" evidence="1">
    <location>
        <begin position="1"/>
        <end position="137"/>
    </location>
</feature>
<accession>A0AAD3HL41</accession>
<organism evidence="2 3">
    <name type="scientific">Astrephomene gubernaculifera</name>
    <dbReference type="NCBI Taxonomy" id="47775"/>
    <lineage>
        <taxon>Eukaryota</taxon>
        <taxon>Viridiplantae</taxon>
        <taxon>Chlorophyta</taxon>
        <taxon>core chlorophytes</taxon>
        <taxon>Chlorophyceae</taxon>
        <taxon>CS clade</taxon>
        <taxon>Chlamydomonadales</taxon>
        <taxon>Astrephomenaceae</taxon>
        <taxon>Astrephomene</taxon>
    </lineage>
</organism>
<feature type="non-terminal residue" evidence="2">
    <location>
        <position position="685"/>
    </location>
</feature>
<feature type="compositionally biased region" description="Polar residues" evidence="1">
    <location>
        <begin position="28"/>
        <end position="42"/>
    </location>
</feature>
<feature type="compositionally biased region" description="Low complexity" evidence="1">
    <location>
        <begin position="97"/>
        <end position="109"/>
    </location>
</feature>
<feature type="compositionally biased region" description="Low complexity" evidence="1">
    <location>
        <begin position="116"/>
        <end position="137"/>
    </location>
</feature>
<feature type="compositionally biased region" description="Low complexity" evidence="1">
    <location>
        <begin position="529"/>
        <end position="550"/>
    </location>
</feature>
<reference evidence="2 3" key="1">
    <citation type="journal article" date="2021" name="Sci. Rep.">
        <title>Genome sequencing of the multicellular alga Astrephomene provides insights into convergent evolution of germ-soma differentiation.</title>
        <authorList>
            <person name="Yamashita S."/>
            <person name="Yamamoto K."/>
            <person name="Matsuzaki R."/>
            <person name="Suzuki S."/>
            <person name="Yamaguchi H."/>
            <person name="Hirooka S."/>
            <person name="Minakuchi Y."/>
            <person name="Miyagishima S."/>
            <person name="Kawachi M."/>
            <person name="Toyoda A."/>
            <person name="Nozaki H."/>
        </authorList>
    </citation>
    <scope>NUCLEOTIDE SEQUENCE [LARGE SCALE GENOMIC DNA]</scope>
    <source>
        <strain evidence="2 3">NIES-4017</strain>
    </source>
</reference>
<feature type="compositionally biased region" description="Low complexity" evidence="1">
    <location>
        <begin position="647"/>
        <end position="685"/>
    </location>
</feature>
<keyword evidence="3" id="KW-1185">Reference proteome</keyword>
<comment type="caution">
    <text evidence="2">The sequence shown here is derived from an EMBL/GenBank/DDBJ whole genome shotgun (WGS) entry which is preliminary data.</text>
</comment>
<sequence length="685" mass="71318">MSPCVNRKAGAGRAVFTVPPAPPLPAQCSFQQPVTTGASDPNSVASQQAPAPAALAVPAVHPSGNVGGPHGPNLGVHPHRQAASADSTHGDGGHAGGSSSSTPRGGSNSRAGHTGSTSHAAYAQQTTTQHASAGSAGHRIASCPQHLEIVSVVPHAPKCLDPGLHSFWSSLSLQQRRQLLRLPKKELFARVRSLYCSGCFSLVQLQYDELCAYVASQLAAARNGASGPPQCAICAAGHACFAGLSVLEDGAVTLTDELLGAHPFGLFEQARMWELDREQHFVSGEVCGSGWCKRPGVNKCKLHTGPVAPDDLLAYWSTLPGPRREALMTLDEDTFLGELDVSMKLQLRICKECRSNVTRAFKELKPGRDASGQPSAVSGLVLCEGHELRAGEGRVRVEGPGEACLFEKAEEVQEQKAFDAAAGDQDSPETIRHAETPELAREALQDSALLIFKAQVEVAFRDQTACRNALLLFTVLCHFLLEQQLLNAYKELGAKRAEAELLRLLEEDEAKEAAKREKKASKAAKAKKQQQAPTAASSEAAPEQPPTSASESEEPEPEAKSQGPVAATGAAKETTTPAPASANSNARAPAPQDKGQGREIASSAVASTASSSSAGSSSKQASSGKQQQQQQPAGRQSRAASLDDSLSEALVSGSSAAAGRSSGKAQQPHAQQNGGPAPAAAKPGS</sequence>
<dbReference type="AlphaFoldDB" id="A0AAD3HL41"/>
<protein>
    <submittedName>
        <fullName evidence="2">Uncharacterized protein</fullName>
    </submittedName>
</protein>
<feature type="compositionally biased region" description="Low complexity" evidence="1">
    <location>
        <begin position="601"/>
        <end position="640"/>
    </location>
</feature>
<feature type="compositionally biased region" description="Low complexity" evidence="1">
    <location>
        <begin position="43"/>
        <end position="60"/>
    </location>
</feature>
<feature type="region of interest" description="Disordered" evidence="1">
    <location>
        <begin position="515"/>
        <end position="685"/>
    </location>
</feature>
<evidence type="ECO:0000313" key="3">
    <source>
        <dbReference type="Proteomes" id="UP001054857"/>
    </source>
</evidence>
<evidence type="ECO:0000256" key="1">
    <source>
        <dbReference type="SAM" id="MobiDB-lite"/>
    </source>
</evidence>
<name>A0AAD3HL41_9CHLO</name>
<dbReference type="EMBL" id="BMAR01000008">
    <property type="protein sequence ID" value="GFR44722.1"/>
    <property type="molecule type" value="Genomic_DNA"/>
</dbReference>
<feature type="compositionally biased region" description="Low complexity" evidence="1">
    <location>
        <begin position="577"/>
        <end position="591"/>
    </location>
</feature>
<proteinExistence type="predicted"/>
<feature type="compositionally biased region" description="Basic residues" evidence="1">
    <location>
        <begin position="516"/>
        <end position="528"/>
    </location>
</feature>
<dbReference type="Proteomes" id="UP001054857">
    <property type="component" value="Unassembled WGS sequence"/>
</dbReference>
<evidence type="ECO:0000313" key="2">
    <source>
        <dbReference type="EMBL" id="GFR44722.1"/>
    </source>
</evidence>
<gene>
    <name evidence="2" type="ORF">Agub_g6046</name>
</gene>